<accession>A0ABU2ACV7</accession>
<reference evidence="1 2" key="1">
    <citation type="submission" date="2023-07" db="EMBL/GenBank/DDBJ databases">
        <title>Sorghum-associated microbial communities from plants grown in Nebraska, USA.</title>
        <authorList>
            <person name="Schachtman D."/>
        </authorList>
    </citation>
    <scope>NUCLEOTIDE SEQUENCE [LARGE SCALE GENOMIC DNA]</scope>
    <source>
        <strain evidence="1 2">BE316</strain>
    </source>
</reference>
<dbReference type="EMBL" id="JAVDXV010000007">
    <property type="protein sequence ID" value="MDR7334332.1"/>
    <property type="molecule type" value="Genomic_DNA"/>
</dbReference>
<name>A0ABU2ACV7_9BURK</name>
<dbReference type="InterPro" id="IPR026365">
    <property type="entry name" value="BcepMu_gp16"/>
</dbReference>
<dbReference type="InterPro" id="IPR010982">
    <property type="entry name" value="Lambda_DNA-bd_dom_sf"/>
</dbReference>
<dbReference type="SUPFAM" id="SSF47413">
    <property type="entry name" value="lambda repressor-like DNA-binding domains"/>
    <property type="match status" value="1"/>
</dbReference>
<keyword evidence="2" id="KW-1185">Reference proteome</keyword>
<protein>
    <submittedName>
        <fullName evidence="1">Gp16 family phage-associated protein</fullName>
    </submittedName>
</protein>
<dbReference type="NCBIfam" id="TIGR04111">
    <property type="entry name" value="BcepMu_gp16"/>
    <property type="match status" value="1"/>
</dbReference>
<dbReference type="RefSeq" id="WP_310330681.1">
    <property type="nucleotide sequence ID" value="NZ_JAVDXV010000007.1"/>
</dbReference>
<comment type="caution">
    <text evidence="1">The sequence shown here is derived from an EMBL/GenBank/DDBJ whole genome shotgun (WGS) entry which is preliminary data.</text>
</comment>
<proteinExistence type="predicted"/>
<dbReference type="Gene3D" id="1.10.260.40">
    <property type="entry name" value="lambda repressor-like DNA-binding domains"/>
    <property type="match status" value="1"/>
</dbReference>
<evidence type="ECO:0000313" key="2">
    <source>
        <dbReference type="Proteomes" id="UP001180825"/>
    </source>
</evidence>
<dbReference type="Proteomes" id="UP001180825">
    <property type="component" value="Unassembled WGS sequence"/>
</dbReference>
<organism evidence="1 2">
    <name type="scientific">Roseateles asaccharophilus</name>
    <dbReference type="NCBI Taxonomy" id="582607"/>
    <lineage>
        <taxon>Bacteria</taxon>
        <taxon>Pseudomonadati</taxon>
        <taxon>Pseudomonadota</taxon>
        <taxon>Betaproteobacteria</taxon>
        <taxon>Burkholderiales</taxon>
        <taxon>Sphaerotilaceae</taxon>
        <taxon>Roseateles</taxon>
    </lineage>
</organism>
<evidence type="ECO:0000313" key="1">
    <source>
        <dbReference type="EMBL" id="MDR7334332.1"/>
    </source>
</evidence>
<sequence length="86" mass="8904">MTDKSARAAVKAWFESNGISVSDWAASNGFSRDAVYALLNGRTAGRRGHAHRIAIALGLKSPTQLAQAAALNTDAAKPGRAKGGEP</sequence>
<gene>
    <name evidence="1" type="ORF">J2X21_003488</name>
</gene>